<dbReference type="InParanoid" id="A0A251ULM0"/>
<dbReference type="InterPro" id="IPR056682">
    <property type="entry name" value="DUF7780"/>
</dbReference>
<evidence type="ECO:0000313" key="3">
    <source>
        <dbReference type="EMBL" id="KAF5804278.1"/>
    </source>
</evidence>
<dbReference type="EMBL" id="CM007894">
    <property type="protein sequence ID" value="OTG24004.1"/>
    <property type="molecule type" value="Genomic_DNA"/>
</dbReference>
<keyword evidence="5" id="KW-1185">Reference proteome</keyword>
<sequence length="422" mass="48101">MKKKKPNREGWGMYIFLVFFSQQHSHSSSLFKRTNSTHNILTKLQFTIFICICALLIFVTLLLFTLSFFEPDNSLTTPYSHPTLKPYARALQRLGTLYMQGTAAMNNLVLCHVPEHVTTRQFKVFLRAFHTSGLLSDSDLLFLFDSLSTLDSFNSVILLENNLFLKVVHRYETELCKGNTHFNFTSSINVTRVKKSKKKVMDRREPIWGGGIKSRLTRVMSYGSVVGFDVGELDPENSLSGLMGQVPMSLRRWASYPMILGRVRRHYEHVMLVDVQKVLLLGDPLGRVKTLSPDSVFLSSTHEKTINPAVIMGGMRGIRRLSVTMLMEIVRATTTQRHNYKTKILVTESSLLKRLATNVFTRRSIRIVVTSIMEASSLGGSTIANQTIVWREYYDTDIDSVVMKYICSFSIDSAVYMYILVK</sequence>
<keyword evidence="1" id="KW-0472">Membrane</keyword>
<dbReference type="Proteomes" id="UP000215914">
    <property type="component" value="Chromosome 5"/>
</dbReference>
<keyword evidence="1" id="KW-1133">Transmembrane helix</keyword>
<dbReference type="FunCoup" id="A0A251ULM0">
    <property type="interactions" value="220"/>
</dbReference>
<dbReference type="EMBL" id="MNCJ02000320">
    <property type="protein sequence ID" value="KAF5804278.1"/>
    <property type="molecule type" value="Genomic_DNA"/>
</dbReference>
<dbReference type="Gramene" id="mRNA:HanXRQr2_Chr05g0195271">
    <property type="protein sequence ID" value="CDS:HanXRQr2_Chr05g0195271.1"/>
    <property type="gene ID" value="HanXRQr2_Chr05g0195271"/>
</dbReference>
<organism evidence="4 5">
    <name type="scientific">Helianthus annuus</name>
    <name type="common">Common sunflower</name>
    <dbReference type="NCBI Taxonomy" id="4232"/>
    <lineage>
        <taxon>Eukaryota</taxon>
        <taxon>Viridiplantae</taxon>
        <taxon>Streptophyta</taxon>
        <taxon>Embryophyta</taxon>
        <taxon>Tracheophyta</taxon>
        <taxon>Spermatophyta</taxon>
        <taxon>Magnoliopsida</taxon>
        <taxon>eudicotyledons</taxon>
        <taxon>Gunneridae</taxon>
        <taxon>Pentapetalae</taxon>
        <taxon>asterids</taxon>
        <taxon>campanulids</taxon>
        <taxon>Asterales</taxon>
        <taxon>Asteraceae</taxon>
        <taxon>Asteroideae</taxon>
        <taxon>Heliantheae alliance</taxon>
        <taxon>Heliantheae</taxon>
        <taxon>Helianthus</taxon>
    </lineage>
</organism>
<evidence type="ECO:0000313" key="5">
    <source>
        <dbReference type="Proteomes" id="UP000215914"/>
    </source>
</evidence>
<dbReference type="OMA" id="ELIICHV"/>
<gene>
    <name evidence="4" type="ORF">HannXRQ_Chr05g0131861</name>
    <name evidence="3" type="ORF">HanXRQr2_Chr05g0195271</name>
</gene>
<reference evidence="4" key="2">
    <citation type="submission" date="2017-02" db="EMBL/GenBank/DDBJ databases">
        <title>Sunflower complete genome.</title>
        <authorList>
            <person name="Langlade N."/>
            <person name="Munos S."/>
        </authorList>
    </citation>
    <scope>NUCLEOTIDE SEQUENCE [LARGE SCALE GENOMIC DNA]</scope>
    <source>
        <tissue evidence="4">Leaves</tissue>
    </source>
</reference>
<feature type="domain" description="DUF7780" evidence="2">
    <location>
        <begin position="89"/>
        <end position="370"/>
    </location>
</feature>
<dbReference type="AlphaFoldDB" id="A0A251ULM0"/>
<reference evidence="3" key="3">
    <citation type="submission" date="2020-06" db="EMBL/GenBank/DDBJ databases">
        <title>Helianthus annuus Genome sequencing and assembly Release 2.</title>
        <authorList>
            <person name="Gouzy J."/>
            <person name="Langlade N."/>
            <person name="Munos S."/>
        </authorList>
    </citation>
    <scope>NUCLEOTIDE SEQUENCE</scope>
    <source>
        <tissue evidence="3">Leaves</tissue>
    </source>
</reference>
<keyword evidence="1" id="KW-0812">Transmembrane</keyword>
<dbReference type="Pfam" id="PF25002">
    <property type="entry name" value="DUF7780"/>
    <property type="match status" value="1"/>
</dbReference>
<name>A0A251ULM0_HELAN</name>
<evidence type="ECO:0000256" key="1">
    <source>
        <dbReference type="SAM" id="Phobius"/>
    </source>
</evidence>
<proteinExistence type="predicted"/>
<evidence type="ECO:0000259" key="2">
    <source>
        <dbReference type="Pfam" id="PF25002"/>
    </source>
</evidence>
<accession>A0A251ULM0</accession>
<dbReference type="PANTHER" id="PTHR34960:SF3">
    <property type="entry name" value="TRANSMEMBRANE PROTEIN"/>
    <property type="match status" value="1"/>
</dbReference>
<dbReference type="PANTHER" id="PTHR34960">
    <property type="entry name" value="EMB|CAB68146.1-RELATED"/>
    <property type="match status" value="1"/>
</dbReference>
<protein>
    <recommendedName>
        <fullName evidence="2">DUF7780 domain-containing protein</fullName>
    </recommendedName>
</protein>
<reference evidence="3 5" key="1">
    <citation type="journal article" date="2017" name="Nature">
        <title>The sunflower genome provides insights into oil metabolism, flowering and Asterid evolution.</title>
        <authorList>
            <person name="Badouin H."/>
            <person name="Gouzy J."/>
            <person name="Grassa C.J."/>
            <person name="Murat F."/>
            <person name="Staton S.E."/>
            <person name="Cottret L."/>
            <person name="Lelandais-Briere C."/>
            <person name="Owens G.L."/>
            <person name="Carrere S."/>
            <person name="Mayjonade B."/>
            <person name="Legrand L."/>
            <person name="Gill N."/>
            <person name="Kane N.C."/>
            <person name="Bowers J.E."/>
            <person name="Hubner S."/>
            <person name="Bellec A."/>
            <person name="Berard A."/>
            <person name="Berges H."/>
            <person name="Blanchet N."/>
            <person name="Boniface M.C."/>
            <person name="Brunel D."/>
            <person name="Catrice O."/>
            <person name="Chaidir N."/>
            <person name="Claudel C."/>
            <person name="Donnadieu C."/>
            <person name="Faraut T."/>
            <person name="Fievet G."/>
            <person name="Helmstetter N."/>
            <person name="King M."/>
            <person name="Knapp S.J."/>
            <person name="Lai Z."/>
            <person name="Le Paslier M.C."/>
            <person name="Lippi Y."/>
            <person name="Lorenzon L."/>
            <person name="Mandel J.R."/>
            <person name="Marage G."/>
            <person name="Marchand G."/>
            <person name="Marquand E."/>
            <person name="Bret-Mestries E."/>
            <person name="Morien E."/>
            <person name="Nambeesan S."/>
            <person name="Nguyen T."/>
            <person name="Pegot-Espagnet P."/>
            <person name="Pouilly N."/>
            <person name="Raftis F."/>
            <person name="Sallet E."/>
            <person name="Schiex T."/>
            <person name="Thomas J."/>
            <person name="Vandecasteele C."/>
            <person name="Vares D."/>
            <person name="Vear F."/>
            <person name="Vautrin S."/>
            <person name="Crespi M."/>
            <person name="Mangin B."/>
            <person name="Burke J.M."/>
            <person name="Salse J."/>
            <person name="Munos S."/>
            <person name="Vincourt P."/>
            <person name="Rieseberg L.H."/>
            <person name="Langlade N.B."/>
        </authorList>
    </citation>
    <scope>NUCLEOTIDE SEQUENCE [LARGE SCALE GENOMIC DNA]</scope>
    <source>
        <strain evidence="5">cv. SF193</strain>
        <tissue evidence="3">Leaves</tissue>
    </source>
</reference>
<evidence type="ECO:0000313" key="4">
    <source>
        <dbReference type="EMBL" id="OTG24004.1"/>
    </source>
</evidence>
<feature type="transmembrane region" description="Helical" evidence="1">
    <location>
        <begin position="46"/>
        <end position="69"/>
    </location>
</feature>